<protein>
    <submittedName>
        <fullName evidence="1">Uncharacterized protein</fullName>
    </submittedName>
</protein>
<comment type="caution">
    <text evidence="1">The sequence shown here is derived from an EMBL/GenBank/DDBJ whole genome shotgun (WGS) entry which is preliminary data.</text>
</comment>
<evidence type="ECO:0000313" key="2">
    <source>
        <dbReference type="Proteomes" id="UP000261174"/>
    </source>
</evidence>
<name>A0A3E1NXD7_9BACT</name>
<dbReference type="AlphaFoldDB" id="A0A3E1NXD7"/>
<proteinExistence type="predicted"/>
<accession>A0A3E1NXD7</accession>
<evidence type="ECO:0000313" key="1">
    <source>
        <dbReference type="EMBL" id="RFM32589.1"/>
    </source>
</evidence>
<keyword evidence="2" id="KW-1185">Reference proteome</keyword>
<gene>
    <name evidence="1" type="ORF">DXN04_23210</name>
</gene>
<dbReference type="EMBL" id="QTJV01000009">
    <property type="protein sequence ID" value="RFM32589.1"/>
    <property type="molecule type" value="Genomic_DNA"/>
</dbReference>
<dbReference type="RefSeq" id="WP_116855782.1">
    <property type="nucleotide sequence ID" value="NZ_QTJV01000009.1"/>
</dbReference>
<dbReference type="Proteomes" id="UP000261174">
    <property type="component" value="Unassembled WGS sequence"/>
</dbReference>
<organism evidence="1 2">
    <name type="scientific">Chitinophaga silvisoli</name>
    <dbReference type="NCBI Taxonomy" id="2291814"/>
    <lineage>
        <taxon>Bacteria</taxon>
        <taxon>Pseudomonadati</taxon>
        <taxon>Bacteroidota</taxon>
        <taxon>Chitinophagia</taxon>
        <taxon>Chitinophagales</taxon>
        <taxon>Chitinophagaceae</taxon>
        <taxon>Chitinophaga</taxon>
    </lineage>
</organism>
<sequence length="136" mass="15704">MIADIDIRVGNLVWYYDLYMNETAFKIEGILEGYVYNSCLPKSKLPLAKVNPLKLDADQLNALGFVRGEKEYGEDINVYSYKYTHKDSIYIRDEGYSFQLLTESPVGLVPYGRPLVHVHQLQNLFYDLTAEELEVL</sequence>
<dbReference type="OrthoDB" id="956134at2"/>
<reference evidence="1 2" key="1">
    <citation type="submission" date="2018-08" db="EMBL/GenBank/DDBJ databases">
        <title>Chitinophaga sp. K20C18050901, a novel bacterium isolated from forest soil.</title>
        <authorList>
            <person name="Wang C."/>
        </authorList>
    </citation>
    <scope>NUCLEOTIDE SEQUENCE [LARGE SCALE GENOMIC DNA]</scope>
    <source>
        <strain evidence="1 2">K20C18050901</strain>
    </source>
</reference>